<accession>A0A930UEP2</accession>
<dbReference type="RefSeq" id="WP_194313258.1">
    <property type="nucleotide sequence ID" value="NZ_JADHEC010000066.1"/>
</dbReference>
<evidence type="ECO:0000313" key="2">
    <source>
        <dbReference type="Proteomes" id="UP000646211"/>
    </source>
</evidence>
<keyword evidence="2" id="KW-1185">Reference proteome</keyword>
<gene>
    <name evidence="1" type="ORF">IR213_15795</name>
</gene>
<name>A0A930UEP2_9FLAO</name>
<sequence>MKPIKTKVTPDQIMALEKLMEQLVDFKPTAISNKVVKSVLEDVADKIHVRYRKIIKSADLFNAKKTIGLELKYHEAASMHTFIQMSLPNIPKEEKAYNDLFKLSNDLHQKLI</sequence>
<comment type="caution">
    <text evidence="1">The sequence shown here is derived from an EMBL/GenBank/DDBJ whole genome shotgun (WGS) entry which is preliminary data.</text>
</comment>
<dbReference type="AlphaFoldDB" id="A0A930UEP2"/>
<organism evidence="1 2">
    <name type="scientific">Flavobacterium soyangense</name>
    <dbReference type="NCBI Taxonomy" id="2023265"/>
    <lineage>
        <taxon>Bacteria</taxon>
        <taxon>Pseudomonadati</taxon>
        <taxon>Bacteroidota</taxon>
        <taxon>Flavobacteriia</taxon>
        <taxon>Flavobacteriales</taxon>
        <taxon>Flavobacteriaceae</taxon>
        <taxon>Flavobacterium</taxon>
    </lineage>
</organism>
<dbReference type="Proteomes" id="UP000646211">
    <property type="component" value="Unassembled WGS sequence"/>
</dbReference>
<evidence type="ECO:0000313" key="1">
    <source>
        <dbReference type="EMBL" id="MBF2710034.1"/>
    </source>
</evidence>
<dbReference type="EMBL" id="JADHEC010000066">
    <property type="protein sequence ID" value="MBF2710034.1"/>
    <property type="molecule type" value="Genomic_DNA"/>
</dbReference>
<reference evidence="1" key="1">
    <citation type="submission" date="2020-11" db="EMBL/GenBank/DDBJ databases">
        <title>Genome of Flavobacterium soyangense.</title>
        <authorList>
            <person name="Liu Q."/>
            <person name="Xin Y.-H."/>
        </authorList>
    </citation>
    <scope>NUCLEOTIDE SEQUENCE</scope>
    <source>
        <strain evidence="1">CGMCC 1.13493</strain>
    </source>
</reference>
<proteinExistence type="predicted"/>
<protein>
    <submittedName>
        <fullName evidence="1">Uncharacterized protein</fullName>
    </submittedName>
</protein>